<dbReference type="FunFam" id="3.30.110.10:FF:000005">
    <property type="entry name" value="Translation initiation factor 3 (IF-3) family protein"/>
    <property type="match status" value="1"/>
</dbReference>
<dbReference type="Gene3D" id="3.30.110.10">
    <property type="entry name" value="Translation initiation factor 3 (IF-3), C-terminal domain"/>
    <property type="match status" value="1"/>
</dbReference>
<feature type="compositionally biased region" description="Basic and acidic residues" evidence="5">
    <location>
        <begin position="470"/>
        <end position="484"/>
    </location>
</feature>
<feature type="coiled-coil region" evidence="4">
    <location>
        <begin position="117"/>
        <end position="166"/>
    </location>
</feature>
<feature type="compositionally biased region" description="Low complexity" evidence="5">
    <location>
        <begin position="489"/>
        <end position="501"/>
    </location>
</feature>
<dbReference type="SUPFAM" id="SSF55200">
    <property type="entry name" value="Translation initiation factor IF3, C-terminal domain"/>
    <property type="match status" value="1"/>
</dbReference>
<dbReference type="PANTHER" id="PTHR10938">
    <property type="entry name" value="TRANSLATION INITIATION FACTOR IF-3"/>
    <property type="match status" value="1"/>
</dbReference>
<dbReference type="SUPFAM" id="SSF54364">
    <property type="entry name" value="Translation initiation factor IF3, N-terminal domain"/>
    <property type="match status" value="1"/>
</dbReference>
<feature type="compositionally biased region" description="Polar residues" evidence="5">
    <location>
        <begin position="611"/>
        <end position="629"/>
    </location>
</feature>
<evidence type="ECO:0000256" key="1">
    <source>
        <dbReference type="ARBA" id="ARBA00005439"/>
    </source>
</evidence>
<dbReference type="InterPro" id="IPR019814">
    <property type="entry name" value="Translation_initiation_fac_3_N"/>
</dbReference>
<sequence length="648" mass="70653">MALWHRIRSTRLGSLSHQCRRWYSPFRGAAGDAGAPAAGLPEGRWRSKALECPLGAPPFRPTLGFEHTTVRSFAAPVQAKSKPKPAADASDGPRINGAITAAYVRLVTDEGHGIVSIREALDRAMKLKLDLVEVQRTANPPVCKIMDFHREKYKQEVKEKERAKTKSALTLRGGENKEVRFKAKTELKDLKTKADQITRLMERGYRVKCMAMPMGKEDEDLGDPLSRLLALIEDVSVVESGPHVDSRHAYVIVRHIKFTTKKSGKKASKVLDAVSKGIQSPVRNTPSTVSSIIQDEMPQTEEEWEPTECSSATEGDYDQVEANAQHLTAEPTPSLNEASDRDFNKERGWPRFNATNDFKKAFGFDSRMKSIDSGLGGSTGPVLHSLPEDNSSKPSNQKFSAASVVGGFPASKPGLDSLKAKMAMKEEPSIVEINRYIKRSDPKGRFHQTKPRQGSAVPDMDQGRMPPEPTRSESQRHDQADQKQRQFHPSNSASPSPSYGSFRIRSAANQGRSSGNKSVDPSSSPQSYGIFNAQKTAASGDQRNLGDSNIGKSDNPGLRKPSYGIFTSLETLPQGSQANSGDESVSKPENATSQRPRPSYGIFCARKPAGSSEQGNMSDANPGKANNPSSSPPRYGIFSATDTPSTSN</sequence>
<evidence type="ECO:0000256" key="5">
    <source>
        <dbReference type="SAM" id="MobiDB-lite"/>
    </source>
</evidence>
<feature type="region of interest" description="Disordered" evidence="5">
    <location>
        <begin position="375"/>
        <end position="398"/>
    </location>
</feature>
<feature type="compositionally biased region" description="Basic and acidic residues" evidence="5">
    <location>
        <begin position="338"/>
        <end position="348"/>
    </location>
</feature>
<feature type="compositionally biased region" description="Polar residues" evidence="5">
    <location>
        <begin position="507"/>
        <end position="552"/>
    </location>
</feature>
<dbReference type="Pfam" id="PF05198">
    <property type="entry name" value="IF3_N"/>
    <property type="match status" value="1"/>
</dbReference>
<dbReference type="AlphaFoldDB" id="A0A8B7CYX5"/>
<name>A0A8B7CYX5_PHODC</name>
<dbReference type="OrthoDB" id="21573at2759"/>
<feature type="compositionally biased region" description="Polar residues" evidence="5">
    <location>
        <begin position="568"/>
        <end position="596"/>
    </location>
</feature>
<dbReference type="InterPro" id="IPR036788">
    <property type="entry name" value="T_IF-3_C_sf"/>
</dbReference>
<dbReference type="PANTHER" id="PTHR10938:SF4">
    <property type="entry name" value="TRANSLATION INITIATION FACTOR IF3-1, MITOCHONDRIAL"/>
    <property type="match status" value="1"/>
</dbReference>
<gene>
    <name evidence="8" type="primary">LOC103721155</name>
</gene>
<comment type="similarity">
    <text evidence="1">Belongs to the IF-3 family.</text>
</comment>
<dbReference type="InterPro" id="IPR001288">
    <property type="entry name" value="Translation_initiation_fac_3"/>
</dbReference>
<dbReference type="GO" id="GO:0043022">
    <property type="term" value="F:ribosome binding"/>
    <property type="evidence" value="ECO:0007669"/>
    <property type="project" value="TreeGrafter"/>
</dbReference>
<evidence type="ECO:0000256" key="3">
    <source>
        <dbReference type="ARBA" id="ARBA00022917"/>
    </source>
</evidence>
<dbReference type="GeneID" id="103721155"/>
<feature type="region of interest" description="Disordered" evidence="5">
    <location>
        <begin position="329"/>
        <end position="348"/>
    </location>
</feature>
<feature type="domain" description="Translation initiation factor 3 N-terminal" evidence="6">
    <location>
        <begin position="95"/>
        <end position="161"/>
    </location>
</feature>
<dbReference type="NCBIfam" id="TIGR00168">
    <property type="entry name" value="infC"/>
    <property type="match status" value="1"/>
</dbReference>
<keyword evidence="7" id="KW-1185">Reference proteome</keyword>
<dbReference type="KEGG" id="pda:103721155"/>
<dbReference type="RefSeq" id="XP_008809451.4">
    <property type="nucleotide sequence ID" value="XM_008811229.4"/>
</dbReference>
<dbReference type="GO" id="GO:0032790">
    <property type="term" value="P:ribosome disassembly"/>
    <property type="evidence" value="ECO:0007669"/>
    <property type="project" value="TreeGrafter"/>
</dbReference>
<evidence type="ECO:0000256" key="2">
    <source>
        <dbReference type="ARBA" id="ARBA00022540"/>
    </source>
</evidence>
<reference evidence="7" key="1">
    <citation type="journal article" date="2019" name="Nat. Commun.">
        <title>Genome-wide association mapping of date palm fruit traits.</title>
        <authorList>
            <person name="Hazzouri K.M."/>
            <person name="Gros-Balthazard M."/>
            <person name="Flowers J.M."/>
            <person name="Copetti D."/>
            <person name="Lemansour A."/>
            <person name="Lebrun M."/>
            <person name="Masmoudi K."/>
            <person name="Ferrand S."/>
            <person name="Dhar M.I."/>
            <person name="Fresquez Z.A."/>
            <person name="Rosas U."/>
            <person name="Zhang J."/>
            <person name="Talag J."/>
            <person name="Lee S."/>
            <person name="Kudrna D."/>
            <person name="Powell R.F."/>
            <person name="Leitch I.J."/>
            <person name="Krueger R.R."/>
            <person name="Wing R.A."/>
            <person name="Amiri K.M.A."/>
            <person name="Purugganan M.D."/>
        </authorList>
    </citation>
    <scope>NUCLEOTIDE SEQUENCE [LARGE SCALE GENOMIC DNA]</scope>
    <source>
        <strain evidence="7">cv. Khalas</strain>
    </source>
</reference>
<dbReference type="Gene3D" id="3.10.20.80">
    <property type="entry name" value="Translation initiation factor 3 (IF-3), N-terminal domain"/>
    <property type="match status" value="1"/>
</dbReference>
<keyword evidence="3" id="KW-0648">Protein biosynthesis</keyword>
<evidence type="ECO:0000256" key="4">
    <source>
        <dbReference type="SAM" id="Coils"/>
    </source>
</evidence>
<protein>
    <submittedName>
        <fullName evidence="8">Translation initiation factor IF3-1, mitochondrial</fullName>
    </submittedName>
</protein>
<accession>A0A8B7CYX5</accession>
<evidence type="ECO:0000259" key="6">
    <source>
        <dbReference type="Pfam" id="PF05198"/>
    </source>
</evidence>
<proteinExistence type="inferred from homology"/>
<keyword evidence="4" id="KW-0175">Coiled coil</keyword>
<evidence type="ECO:0000313" key="7">
    <source>
        <dbReference type="Proteomes" id="UP000228380"/>
    </source>
</evidence>
<dbReference type="GO" id="GO:0003743">
    <property type="term" value="F:translation initiation factor activity"/>
    <property type="evidence" value="ECO:0007669"/>
    <property type="project" value="UniProtKB-KW"/>
</dbReference>
<feature type="compositionally biased region" description="Polar residues" evidence="5">
    <location>
        <begin position="279"/>
        <end position="293"/>
    </location>
</feature>
<reference evidence="8" key="2">
    <citation type="submission" date="2025-08" db="UniProtKB">
        <authorList>
            <consortium name="RefSeq"/>
        </authorList>
    </citation>
    <scope>IDENTIFICATION</scope>
    <source>
        <tissue evidence="8">Young leaves</tissue>
    </source>
</reference>
<feature type="region of interest" description="Disordered" evidence="5">
    <location>
        <begin position="435"/>
        <end position="648"/>
    </location>
</feature>
<dbReference type="InterPro" id="IPR036787">
    <property type="entry name" value="T_IF-3_N_sf"/>
</dbReference>
<dbReference type="Proteomes" id="UP000228380">
    <property type="component" value="Chromosome 2"/>
</dbReference>
<keyword evidence="2 8" id="KW-0396">Initiation factor</keyword>
<evidence type="ECO:0000313" key="8">
    <source>
        <dbReference type="RefSeq" id="XP_008809451.4"/>
    </source>
</evidence>
<organism evidence="7 8">
    <name type="scientific">Phoenix dactylifera</name>
    <name type="common">Date palm</name>
    <dbReference type="NCBI Taxonomy" id="42345"/>
    <lineage>
        <taxon>Eukaryota</taxon>
        <taxon>Viridiplantae</taxon>
        <taxon>Streptophyta</taxon>
        <taxon>Embryophyta</taxon>
        <taxon>Tracheophyta</taxon>
        <taxon>Spermatophyta</taxon>
        <taxon>Magnoliopsida</taxon>
        <taxon>Liliopsida</taxon>
        <taxon>Arecaceae</taxon>
        <taxon>Coryphoideae</taxon>
        <taxon>Phoeniceae</taxon>
        <taxon>Phoenix</taxon>
    </lineage>
</organism>
<feature type="region of interest" description="Disordered" evidence="5">
    <location>
        <begin position="279"/>
        <end position="312"/>
    </location>
</feature>